<dbReference type="AlphaFoldDB" id="A0AAD1M9Q0"/>
<accession>A0AAD1M9Q0</accession>
<gene>
    <name evidence="4" type="ORF">MMOR_56610</name>
</gene>
<organism evidence="4 5">
    <name type="scientific">Mycolicibacterium moriokaense</name>
    <dbReference type="NCBI Taxonomy" id="39691"/>
    <lineage>
        <taxon>Bacteria</taxon>
        <taxon>Bacillati</taxon>
        <taxon>Actinomycetota</taxon>
        <taxon>Actinomycetes</taxon>
        <taxon>Mycobacteriales</taxon>
        <taxon>Mycobacteriaceae</taxon>
        <taxon>Mycolicibacterium</taxon>
    </lineage>
</organism>
<sequence>MHLNRRIWIQLAIFVVVAVVAGTLMVFVYMKLPATWFGVGRYTVTVQLPSAGGLYATGNVTYRGTEVGRVESVRLTDTGVEAVLSLKSDIEIPADLEAEVHSQSAIGEQYVALLPRSATALPLKNGDVIPLDRTKVPPDINSLLDALNRGLQVIPPDNLKTLIDESYTAVGGLGPEIAWTVKGSTTLAIDARRNLDPLITLIDQSQPVLDSQTQTAESLQAWAANLATVTDELQNHDVEFGGLLQNGPAAADEARQLIDRLQPTLPVLLANLVSINNVAITYQPALEQLLVLLPAGTANMQATLMANLNTKQDYKGLFLDFNLNLNLPQPCTTGFLPAQQQRPPTFQDAPDRPAGDLYCRIPQDAPITAVRGARNMPCLTRPGKRAPTVKMCESDEQYVPLNDGNNWKGDPNATLSGQDIPQSFPTENPLPPSTPIAVAQYDPATGTYIGPDGRLYTQTDLAHMQPHDQTWQSMLMPP</sequence>
<dbReference type="InterPro" id="IPR005693">
    <property type="entry name" value="Mce"/>
</dbReference>
<dbReference type="Pfam" id="PF11887">
    <property type="entry name" value="Mce4_CUP1"/>
    <property type="match status" value="1"/>
</dbReference>
<dbReference type="Pfam" id="PF02470">
    <property type="entry name" value="MlaD"/>
    <property type="match status" value="1"/>
</dbReference>
<dbReference type="NCBIfam" id="TIGR00996">
    <property type="entry name" value="Mtu_fam_mce"/>
    <property type="match status" value="1"/>
</dbReference>
<dbReference type="RefSeq" id="WP_083150467.1">
    <property type="nucleotide sequence ID" value="NZ_AP022560.1"/>
</dbReference>
<feature type="domain" description="Mce/MlaD" evidence="2">
    <location>
        <begin position="41"/>
        <end position="115"/>
    </location>
</feature>
<evidence type="ECO:0000259" key="3">
    <source>
        <dbReference type="Pfam" id="PF11887"/>
    </source>
</evidence>
<evidence type="ECO:0000256" key="1">
    <source>
        <dbReference type="SAM" id="Phobius"/>
    </source>
</evidence>
<dbReference type="Proteomes" id="UP000466681">
    <property type="component" value="Chromosome"/>
</dbReference>
<dbReference type="InterPro" id="IPR024516">
    <property type="entry name" value="Mce_C"/>
</dbReference>
<keyword evidence="1" id="KW-0472">Membrane</keyword>
<keyword evidence="5" id="KW-1185">Reference proteome</keyword>
<evidence type="ECO:0000313" key="4">
    <source>
        <dbReference type="EMBL" id="BBX04725.1"/>
    </source>
</evidence>
<name>A0AAD1M9Q0_9MYCO</name>
<evidence type="ECO:0000313" key="5">
    <source>
        <dbReference type="Proteomes" id="UP000466681"/>
    </source>
</evidence>
<proteinExistence type="predicted"/>
<evidence type="ECO:0000259" key="2">
    <source>
        <dbReference type="Pfam" id="PF02470"/>
    </source>
</evidence>
<reference evidence="4 5" key="1">
    <citation type="journal article" date="2019" name="Emerg. Microbes Infect.">
        <title>Comprehensive subspecies identification of 175 nontuberculous mycobacteria species based on 7547 genomic profiles.</title>
        <authorList>
            <person name="Matsumoto Y."/>
            <person name="Kinjo T."/>
            <person name="Motooka D."/>
            <person name="Nabeya D."/>
            <person name="Jung N."/>
            <person name="Uechi K."/>
            <person name="Horii T."/>
            <person name="Iida T."/>
            <person name="Fujita J."/>
            <person name="Nakamura S."/>
        </authorList>
    </citation>
    <scope>NUCLEOTIDE SEQUENCE [LARGE SCALE GENOMIC DNA]</scope>
    <source>
        <strain evidence="4 5">JCM 6375</strain>
    </source>
</reference>
<dbReference type="EMBL" id="AP022560">
    <property type="protein sequence ID" value="BBX04725.1"/>
    <property type="molecule type" value="Genomic_DNA"/>
</dbReference>
<keyword evidence="1" id="KW-0812">Transmembrane</keyword>
<dbReference type="PANTHER" id="PTHR33371">
    <property type="entry name" value="INTERMEMBRANE PHOSPHOLIPID TRANSPORT SYSTEM BINDING PROTEIN MLAD-RELATED"/>
    <property type="match status" value="1"/>
</dbReference>
<feature type="transmembrane region" description="Helical" evidence="1">
    <location>
        <begin position="7"/>
        <end position="30"/>
    </location>
</feature>
<dbReference type="InterPro" id="IPR003399">
    <property type="entry name" value="Mce/MlaD"/>
</dbReference>
<dbReference type="InterPro" id="IPR052336">
    <property type="entry name" value="MlaD_Phospholipid_Transporter"/>
</dbReference>
<dbReference type="PANTHER" id="PTHR33371:SF16">
    <property type="entry name" value="MCE-FAMILY PROTEIN MCE3F"/>
    <property type="match status" value="1"/>
</dbReference>
<feature type="domain" description="Mammalian cell entry C-terminal" evidence="3">
    <location>
        <begin position="122"/>
        <end position="296"/>
    </location>
</feature>
<protein>
    <submittedName>
        <fullName evidence="4">Mammalian cell entry protein</fullName>
    </submittedName>
</protein>
<keyword evidence="1" id="KW-1133">Transmembrane helix</keyword>
<dbReference type="GO" id="GO:0005576">
    <property type="term" value="C:extracellular region"/>
    <property type="evidence" value="ECO:0007669"/>
    <property type="project" value="TreeGrafter"/>
</dbReference>
<dbReference type="KEGG" id="mmor:MMOR_56610"/>